<name>A0A2S9GZM4_9BURK</name>
<keyword evidence="1" id="KW-0812">Transmembrane</keyword>
<evidence type="ECO:0000313" key="3">
    <source>
        <dbReference type="Proteomes" id="UP000237839"/>
    </source>
</evidence>
<keyword evidence="1" id="KW-1133">Transmembrane helix</keyword>
<dbReference type="AlphaFoldDB" id="A0A2S9GZM4"/>
<accession>A0A2S9GZM4</accession>
<evidence type="ECO:0000313" key="2">
    <source>
        <dbReference type="EMBL" id="PRC93066.1"/>
    </source>
</evidence>
<protein>
    <submittedName>
        <fullName evidence="2">Uncharacterized protein</fullName>
    </submittedName>
</protein>
<comment type="caution">
    <text evidence="2">The sequence shown here is derived from an EMBL/GenBank/DDBJ whole genome shotgun (WGS) entry which is preliminary data.</text>
</comment>
<feature type="transmembrane region" description="Helical" evidence="1">
    <location>
        <begin position="12"/>
        <end position="32"/>
    </location>
</feature>
<evidence type="ECO:0000256" key="1">
    <source>
        <dbReference type="SAM" id="Phobius"/>
    </source>
</evidence>
<dbReference type="EMBL" id="PUGF01000009">
    <property type="protein sequence ID" value="PRC93066.1"/>
    <property type="molecule type" value="Genomic_DNA"/>
</dbReference>
<reference evidence="2 3" key="1">
    <citation type="submission" date="2018-02" db="EMBL/GenBank/DDBJ databases">
        <title>Solimicrobium silvestre gen. nov., sp. nov., isolated from alpine forest soil.</title>
        <authorList>
            <person name="Margesin R."/>
            <person name="Albuquerque L."/>
            <person name="Zhang D.-C."/>
            <person name="Froufe H.J.C."/>
            <person name="Severino R."/>
            <person name="Roxo I."/>
            <person name="Egas C."/>
            <person name="Da Costa M.S."/>
        </authorList>
    </citation>
    <scope>NUCLEOTIDE SEQUENCE [LARGE SCALE GENOMIC DNA]</scope>
    <source>
        <strain evidence="2 3">S20-91</strain>
    </source>
</reference>
<gene>
    <name evidence="2" type="ORF">S2091_2152</name>
</gene>
<dbReference type="RefSeq" id="WP_105531807.1">
    <property type="nucleotide sequence ID" value="NZ_PUGF01000009.1"/>
</dbReference>
<keyword evidence="1" id="KW-0472">Membrane</keyword>
<organism evidence="2 3">
    <name type="scientific">Solimicrobium silvestre</name>
    <dbReference type="NCBI Taxonomy" id="2099400"/>
    <lineage>
        <taxon>Bacteria</taxon>
        <taxon>Pseudomonadati</taxon>
        <taxon>Pseudomonadota</taxon>
        <taxon>Betaproteobacteria</taxon>
        <taxon>Burkholderiales</taxon>
        <taxon>Oxalobacteraceae</taxon>
        <taxon>Solimicrobium</taxon>
    </lineage>
</organism>
<keyword evidence="3" id="KW-1185">Reference proteome</keyword>
<sequence length="84" mass="9573">MNRTYYSTRRKFICFISDWLGTFLLALVGLFVCSYVDNQYQDEILSASVAEEARQQVAKEASEDQQARLQLTAQAEYMTGFGAD</sequence>
<proteinExistence type="predicted"/>
<dbReference type="Proteomes" id="UP000237839">
    <property type="component" value="Unassembled WGS sequence"/>
</dbReference>